<proteinExistence type="predicted"/>
<protein>
    <submittedName>
        <fullName evidence="1">Uncharacterized protein</fullName>
    </submittedName>
</protein>
<evidence type="ECO:0000313" key="1">
    <source>
        <dbReference type="EMBL" id="KAI5680104.1"/>
    </source>
</evidence>
<name>A0ACC0C5A4_CATRO</name>
<accession>A0ACC0C5A4</accession>
<dbReference type="EMBL" id="CM044701">
    <property type="protein sequence ID" value="KAI5680104.1"/>
    <property type="molecule type" value="Genomic_DNA"/>
</dbReference>
<keyword evidence="2" id="KW-1185">Reference proteome</keyword>
<evidence type="ECO:0000313" key="2">
    <source>
        <dbReference type="Proteomes" id="UP001060085"/>
    </source>
</evidence>
<reference evidence="2" key="1">
    <citation type="journal article" date="2023" name="Nat. Plants">
        <title>Single-cell RNA sequencing provides a high-resolution roadmap for understanding the multicellular compartmentation of specialized metabolism.</title>
        <authorList>
            <person name="Sun S."/>
            <person name="Shen X."/>
            <person name="Li Y."/>
            <person name="Li Y."/>
            <person name="Wang S."/>
            <person name="Li R."/>
            <person name="Zhang H."/>
            <person name="Shen G."/>
            <person name="Guo B."/>
            <person name="Wei J."/>
            <person name="Xu J."/>
            <person name="St-Pierre B."/>
            <person name="Chen S."/>
            <person name="Sun C."/>
        </authorList>
    </citation>
    <scope>NUCLEOTIDE SEQUENCE [LARGE SCALE GENOMIC DNA]</scope>
</reference>
<gene>
    <name evidence="1" type="ORF">M9H77_01331</name>
</gene>
<organism evidence="1 2">
    <name type="scientific">Catharanthus roseus</name>
    <name type="common">Madagascar periwinkle</name>
    <name type="synonym">Vinca rosea</name>
    <dbReference type="NCBI Taxonomy" id="4058"/>
    <lineage>
        <taxon>Eukaryota</taxon>
        <taxon>Viridiplantae</taxon>
        <taxon>Streptophyta</taxon>
        <taxon>Embryophyta</taxon>
        <taxon>Tracheophyta</taxon>
        <taxon>Spermatophyta</taxon>
        <taxon>Magnoliopsida</taxon>
        <taxon>eudicotyledons</taxon>
        <taxon>Gunneridae</taxon>
        <taxon>Pentapetalae</taxon>
        <taxon>asterids</taxon>
        <taxon>lamiids</taxon>
        <taxon>Gentianales</taxon>
        <taxon>Apocynaceae</taxon>
        <taxon>Rauvolfioideae</taxon>
        <taxon>Vinceae</taxon>
        <taxon>Catharanthinae</taxon>
        <taxon>Catharanthus</taxon>
    </lineage>
</organism>
<comment type="caution">
    <text evidence="1">The sequence shown here is derived from an EMBL/GenBank/DDBJ whole genome shotgun (WGS) entry which is preliminary data.</text>
</comment>
<dbReference type="Proteomes" id="UP001060085">
    <property type="component" value="Linkage Group LG01"/>
</dbReference>
<sequence>MFQLESLKGLSCASLSFYQEKKLVSSWYNDKSLPQDCIFPPDKRSGKDHAAAPCNSIPVIDLGKADYDDWNHIIQQILDASQEFGFFQVINHGVSERLMDDTMNLFLEFFDMPNEDKAEFFPEDSCRKSTLFTSNNYYNEGFHLWRNNFVHSCNPVEEWPTKPARYGLTLGLPKHCDPNLITAVQQGDIPGLQVFKDAKWIGVEPLPNAFVVDIGYQLQIITNGKLKSSEHRAVISSTHARTTIVTFLVPDSRSIIEPAKALTDNKPPLYRAFKNGEFLSFYTQKVGDPETVLEPFKLKN</sequence>